<evidence type="ECO:0000313" key="2">
    <source>
        <dbReference type="EMBL" id="WAR01853.1"/>
    </source>
</evidence>
<sequence length="269" mass="30277">MKEHLLLLYFVVSYRKGYLVKQQVRKFARIFRFVEIVNSLDYKIKNSISSKMAEKTRAAKTGLGHVVEQKMEQNYDREEAAGTPAAVVTWVNAVCAGEHDAIPSPEWKTMCTHLRDGVMLCKLINKLLKADGKSPIQFQKKVMSPFVAMTNIENFNKGAQDYGVSKEFTFQSGDLWEVRKGPFLNVLNGVHSLGFVANGKGVKPSYEGDIKKSLDLEREACSATRKRLSCSNYISIPVDIDGFTFVVRNVFCSRHSPDMQSQNLTGFSD</sequence>
<dbReference type="SMART" id="SM00033">
    <property type="entry name" value="CH"/>
    <property type="match status" value="1"/>
</dbReference>
<dbReference type="Gene3D" id="1.10.418.10">
    <property type="entry name" value="Calponin-like domain"/>
    <property type="match status" value="1"/>
</dbReference>
<name>A0ABY7DZ20_MYAAR</name>
<dbReference type="PANTHER" id="PTHR47385">
    <property type="entry name" value="CALPONIN"/>
    <property type="match status" value="1"/>
</dbReference>
<dbReference type="InterPro" id="IPR036872">
    <property type="entry name" value="CH_dom_sf"/>
</dbReference>
<accession>A0ABY7DZ20</accession>
<evidence type="ECO:0000259" key="1">
    <source>
        <dbReference type="SMART" id="SM00033"/>
    </source>
</evidence>
<dbReference type="EMBL" id="CP111015">
    <property type="protein sequence ID" value="WAR01853.1"/>
    <property type="molecule type" value="Genomic_DNA"/>
</dbReference>
<proteinExistence type="predicted"/>
<dbReference type="PANTHER" id="PTHR47385:SF24">
    <property type="entry name" value="MUSCLE-SPECIFIC PROTEIN 20"/>
    <property type="match status" value="1"/>
</dbReference>
<dbReference type="CDD" id="cd00014">
    <property type="entry name" value="CH_SF"/>
    <property type="match status" value="1"/>
</dbReference>
<organism evidence="2 3">
    <name type="scientific">Mya arenaria</name>
    <name type="common">Soft-shell clam</name>
    <dbReference type="NCBI Taxonomy" id="6604"/>
    <lineage>
        <taxon>Eukaryota</taxon>
        <taxon>Metazoa</taxon>
        <taxon>Spiralia</taxon>
        <taxon>Lophotrochozoa</taxon>
        <taxon>Mollusca</taxon>
        <taxon>Bivalvia</taxon>
        <taxon>Autobranchia</taxon>
        <taxon>Heteroconchia</taxon>
        <taxon>Euheterodonta</taxon>
        <taxon>Imparidentia</taxon>
        <taxon>Neoheterodontei</taxon>
        <taxon>Myida</taxon>
        <taxon>Myoidea</taxon>
        <taxon>Myidae</taxon>
        <taxon>Mya</taxon>
    </lineage>
</organism>
<dbReference type="InterPro" id="IPR001715">
    <property type="entry name" value="CH_dom"/>
</dbReference>
<gene>
    <name evidence="2" type="ORF">MAR_008411</name>
</gene>
<keyword evidence="3" id="KW-1185">Reference proteome</keyword>
<dbReference type="InterPro" id="IPR050606">
    <property type="entry name" value="Calponin-like"/>
</dbReference>
<dbReference type="Pfam" id="PF00307">
    <property type="entry name" value="CH"/>
    <property type="match status" value="1"/>
</dbReference>
<protein>
    <submittedName>
        <fullName evidence="2">TAGL2-like protein</fullName>
    </submittedName>
</protein>
<reference evidence="2" key="1">
    <citation type="submission" date="2022-11" db="EMBL/GenBank/DDBJ databases">
        <title>Centuries of genome instability and evolution in soft-shell clam transmissible cancer (bioRxiv).</title>
        <authorList>
            <person name="Hart S.F.M."/>
            <person name="Yonemitsu M.A."/>
            <person name="Giersch R.M."/>
            <person name="Beal B.F."/>
            <person name="Arriagada G."/>
            <person name="Davis B.W."/>
            <person name="Ostrander E.A."/>
            <person name="Goff S.P."/>
            <person name="Metzger M.J."/>
        </authorList>
    </citation>
    <scope>NUCLEOTIDE SEQUENCE</scope>
    <source>
        <strain evidence="2">MELC-2E11</strain>
        <tissue evidence="2">Siphon/mantle</tissue>
    </source>
</reference>
<evidence type="ECO:0000313" key="3">
    <source>
        <dbReference type="Proteomes" id="UP001164746"/>
    </source>
</evidence>
<feature type="domain" description="Calponin-homology (CH)" evidence="1">
    <location>
        <begin position="83"/>
        <end position="193"/>
    </location>
</feature>
<dbReference type="Proteomes" id="UP001164746">
    <property type="component" value="Chromosome 4"/>
</dbReference>
<dbReference type="SUPFAM" id="SSF47576">
    <property type="entry name" value="Calponin-homology domain, CH-domain"/>
    <property type="match status" value="1"/>
</dbReference>